<organism evidence="21 22">
    <name type="scientific">Eggerthia catenaformis OT 569 = DSM 20559</name>
    <dbReference type="NCBI Taxonomy" id="999415"/>
    <lineage>
        <taxon>Bacteria</taxon>
        <taxon>Bacillati</taxon>
        <taxon>Bacillota</taxon>
        <taxon>Erysipelotrichia</taxon>
        <taxon>Erysipelotrichales</taxon>
        <taxon>Coprobacillaceae</taxon>
        <taxon>Eggerthia</taxon>
    </lineage>
</organism>
<feature type="binding site" evidence="17">
    <location>
        <position position="430"/>
    </location>
    <ligand>
        <name>(6S)-NADPHX</name>
        <dbReference type="ChEBI" id="CHEBI:64076"/>
    </ligand>
</feature>
<comment type="caution">
    <text evidence="21">The sequence shown here is derived from an EMBL/GenBank/DDBJ whole genome shotgun (WGS) entry which is preliminary data.</text>
</comment>
<dbReference type="eggNOG" id="COG0062">
    <property type="taxonomic scope" value="Bacteria"/>
</dbReference>
<evidence type="ECO:0000256" key="7">
    <source>
        <dbReference type="ARBA" id="ARBA00022840"/>
    </source>
</evidence>
<reference evidence="21 22" key="1">
    <citation type="submission" date="2013-02" db="EMBL/GenBank/DDBJ databases">
        <title>The Genome Sequence of Lactobacillus catenaformis F0143.</title>
        <authorList>
            <consortium name="The Broad Institute Genome Sequencing Platform"/>
            <person name="Earl A."/>
            <person name="Ward D."/>
            <person name="Feldgarden M."/>
            <person name="Gevers D."/>
            <person name="Izard J."/>
            <person name="Blanton J.M."/>
            <person name="Mathney J."/>
            <person name="Dewhirst F.E."/>
            <person name="Young S.K."/>
            <person name="Zeng Q."/>
            <person name="Gargeya S."/>
            <person name="Fitzgerald M."/>
            <person name="Haas B."/>
            <person name="Abouelleil A."/>
            <person name="Alvarado L."/>
            <person name="Arachchi H.M."/>
            <person name="Berlin A."/>
            <person name="Chapman S.B."/>
            <person name="Gearin G."/>
            <person name="Goldberg J."/>
            <person name="Griggs A."/>
            <person name="Gujja S."/>
            <person name="Hansen M."/>
            <person name="Heiman D."/>
            <person name="Howarth C."/>
            <person name="Larimer J."/>
            <person name="Lui A."/>
            <person name="MacDonald P.J.P."/>
            <person name="McCowen C."/>
            <person name="Montmayeur A."/>
            <person name="Murphy C."/>
            <person name="Neiman D."/>
            <person name="Pearson M."/>
            <person name="Priest M."/>
            <person name="Roberts A."/>
            <person name="Saif S."/>
            <person name="Shea T."/>
            <person name="Sisk P."/>
            <person name="Stolte C."/>
            <person name="Sykes S."/>
            <person name="Wortman J."/>
            <person name="Nusbaum C."/>
            <person name="Birren B."/>
        </authorList>
    </citation>
    <scope>NUCLEOTIDE SEQUENCE [LARGE SCALE GENOMIC DNA]</scope>
    <source>
        <strain evidence="21 22">OT 569</strain>
    </source>
</reference>
<evidence type="ECO:0000256" key="5">
    <source>
        <dbReference type="ARBA" id="ARBA00022723"/>
    </source>
</evidence>
<dbReference type="GO" id="GO:0046496">
    <property type="term" value="P:nicotinamide nucleotide metabolic process"/>
    <property type="evidence" value="ECO:0007669"/>
    <property type="project" value="UniProtKB-UniRule"/>
</dbReference>
<comment type="catalytic activity">
    <reaction evidence="1 18">
        <text>(6R)-NADHX = (6S)-NADHX</text>
        <dbReference type="Rhea" id="RHEA:32215"/>
        <dbReference type="ChEBI" id="CHEBI:64074"/>
        <dbReference type="ChEBI" id="CHEBI:64075"/>
        <dbReference type="EC" id="5.1.99.6"/>
    </reaction>
</comment>
<evidence type="ECO:0000256" key="9">
    <source>
        <dbReference type="ARBA" id="ARBA00022958"/>
    </source>
</evidence>
<feature type="binding site" evidence="17">
    <location>
        <position position="367"/>
    </location>
    <ligand>
        <name>(6S)-NADPHX</name>
        <dbReference type="ChEBI" id="CHEBI:64076"/>
    </ligand>
</feature>
<dbReference type="eggNOG" id="COG0063">
    <property type="taxonomic scope" value="Bacteria"/>
</dbReference>
<dbReference type="Gene3D" id="3.40.1190.20">
    <property type="match status" value="1"/>
</dbReference>
<keyword evidence="10 17" id="KW-0520">NAD</keyword>
<feature type="binding site" evidence="17">
    <location>
        <position position="257"/>
    </location>
    <ligand>
        <name>(6S)-NADPHX</name>
        <dbReference type="ChEBI" id="CHEBI:64076"/>
    </ligand>
</feature>
<keyword evidence="6 17" id="KW-0547">Nucleotide-binding</keyword>
<evidence type="ECO:0000256" key="13">
    <source>
        <dbReference type="ARBA" id="ARBA00023268"/>
    </source>
</evidence>
<comment type="cofactor">
    <cofactor evidence="17">
        <name>Mg(2+)</name>
        <dbReference type="ChEBI" id="CHEBI:18420"/>
    </cofactor>
</comment>
<evidence type="ECO:0000256" key="15">
    <source>
        <dbReference type="ARBA" id="ARBA00048238"/>
    </source>
</evidence>
<keyword evidence="9 18" id="KW-0630">Potassium</keyword>
<dbReference type="InterPro" id="IPR017953">
    <property type="entry name" value="Carbohydrate_kinase_pred_CS"/>
</dbReference>
<keyword evidence="12 17" id="KW-0456">Lyase</keyword>
<sequence length="495" mass="54996">MYVGSSGLLKKYDEYLLEHGYGIEELVAKAADCLFKHFKDYQSIAFLVGPGNNGADALCTGLMLHHIKKQVVFYYCGEPDNFSKANQYYYDKCLDENLTLIYLNDHTIYEFAEDLQNYDCIGDGFFGFGLHSSPRGIYADVIELINSRYNKDILAIDIPTGLNCNTGYPYGAVLYATKTISLTALKEGYLNPDSQSFCGEIVLETLDVENVFMEAGLFEMVDDDYVHLHLKERKFDGYKNYYGTDLIIAGSDEYKGAPLLAAKACLNSGAGIVKVMSVDSVIKILPLSIPEAIGIKIHRLSETDFEGYQAVMIGSGLGLDLDAYNYLLDTLQYTTSPLIIDGDGLTILSNNLDLLKKQKKPVILTPHLGEFKRLTDYNDQDDIMEKAVEFAREYESILVLKGPHTIVTNGYESYRMTSGNKAMAVGGMGDTLAGMITAFLGQKYDPLTAVILAVYIHGFTGDMLAKKRYTVLPSKLSDMIPSAMFVLSQNYKIID</sequence>
<feature type="binding site" evidence="17">
    <location>
        <position position="429"/>
    </location>
    <ligand>
        <name>AMP</name>
        <dbReference type="ChEBI" id="CHEBI:456215"/>
    </ligand>
</feature>
<evidence type="ECO:0000256" key="1">
    <source>
        <dbReference type="ARBA" id="ARBA00000013"/>
    </source>
</evidence>
<dbReference type="InterPro" id="IPR000631">
    <property type="entry name" value="CARKD"/>
</dbReference>
<dbReference type="InterPro" id="IPR030677">
    <property type="entry name" value="Nnr"/>
</dbReference>
<dbReference type="STRING" id="999415.HMPREF9943_01484"/>
<dbReference type="PATRIC" id="fig|999415.3.peg.1510"/>
<evidence type="ECO:0000259" key="20">
    <source>
        <dbReference type="PROSITE" id="PS51385"/>
    </source>
</evidence>
<comment type="similarity">
    <text evidence="17">Belongs to the NnrD/CARKD family.</text>
</comment>
<evidence type="ECO:0000256" key="8">
    <source>
        <dbReference type="ARBA" id="ARBA00022857"/>
    </source>
</evidence>
<evidence type="ECO:0000256" key="3">
    <source>
        <dbReference type="ARBA" id="ARBA00006001"/>
    </source>
</evidence>
<dbReference type="Pfam" id="PF01256">
    <property type="entry name" value="Carb_kinase"/>
    <property type="match status" value="1"/>
</dbReference>
<dbReference type="PIRSF" id="PIRSF017184">
    <property type="entry name" value="Nnr"/>
    <property type="match status" value="1"/>
</dbReference>
<feature type="domain" description="YjeF N-terminal" evidence="20">
    <location>
        <begin position="9"/>
        <end position="214"/>
    </location>
</feature>
<comment type="subunit">
    <text evidence="17">Homotetramer.</text>
</comment>
<feature type="binding site" evidence="17">
    <location>
        <position position="316"/>
    </location>
    <ligand>
        <name>(6S)-NADPHX</name>
        <dbReference type="ChEBI" id="CHEBI:64076"/>
    </ligand>
</feature>
<dbReference type="Proteomes" id="UP000011758">
    <property type="component" value="Unassembled WGS sequence"/>
</dbReference>
<dbReference type="InterPro" id="IPR036652">
    <property type="entry name" value="YjeF_N_dom_sf"/>
</dbReference>
<comment type="catalytic activity">
    <reaction evidence="15 17 18">
        <text>(6S)-NADHX + ADP = AMP + phosphate + NADH + H(+)</text>
        <dbReference type="Rhea" id="RHEA:32223"/>
        <dbReference type="ChEBI" id="CHEBI:15378"/>
        <dbReference type="ChEBI" id="CHEBI:43474"/>
        <dbReference type="ChEBI" id="CHEBI:57945"/>
        <dbReference type="ChEBI" id="CHEBI:64074"/>
        <dbReference type="ChEBI" id="CHEBI:456215"/>
        <dbReference type="ChEBI" id="CHEBI:456216"/>
        <dbReference type="EC" id="4.2.1.136"/>
    </reaction>
</comment>
<gene>
    <name evidence="17" type="primary">nnrD</name>
    <name evidence="21" type="ORF">HMPREF9943_01484</name>
</gene>
<evidence type="ECO:0000256" key="17">
    <source>
        <dbReference type="HAMAP-Rule" id="MF_01965"/>
    </source>
</evidence>
<comment type="function">
    <text evidence="14 18">Bifunctional enzyme that catalyzes the epimerization of the S- and R-forms of NAD(P)HX and the dehydration of the S-form of NAD(P)HX at the expense of ADP, which is converted to AMP. This allows the repair of both epimers of NAD(P)HX, a damaged form of NAD(P)H that is a result of enzymatic or heat-dependent hydration.</text>
</comment>
<evidence type="ECO:0000256" key="10">
    <source>
        <dbReference type="ARBA" id="ARBA00023027"/>
    </source>
</evidence>
<dbReference type="PROSITE" id="PS01050">
    <property type="entry name" value="YJEF_C_2"/>
    <property type="match status" value="1"/>
</dbReference>
<proteinExistence type="inferred from homology"/>
<dbReference type="NCBIfam" id="TIGR00196">
    <property type="entry name" value="yjeF_cterm"/>
    <property type="match status" value="1"/>
</dbReference>
<dbReference type="PANTHER" id="PTHR12592">
    <property type="entry name" value="ATP-DEPENDENT (S)-NAD(P)H-HYDRATE DEHYDRATASE FAMILY MEMBER"/>
    <property type="match status" value="1"/>
</dbReference>
<evidence type="ECO:0000256" key="14">
    <source>
        <dbReference type="ARBA" id="ARBA00025153"/>
    </source>
</evidence>
<dbReference type="OrthoDB" id="9806925at2"/>
<evidence type="ECO:0000313" key="22">
    <source>
        <dbReference type="Proteomes" id="UP000011758"/>
    </source>
</evidence>
<dbReference type="EC" id="4.2.1.136" evidence="17"/>
<dbReference type="AlphaFoldDB" id="M2Q1D5"/>
<keyword evidence="11 18" id="KW-0413">Isomerase</keyword>
<evidence type="ECO:0000256" key="4">
    <source>
        <dbReference type="ARBA" id="ARBA00009524"/>
    </source>
</evidence>
<dbReference type="BioCyc" id="ECAT999415-HMP:GTTI-1528-MONOMER"/>
<dbReference type="GO" id="GO:0052855">
    <property type="term" value="F:ADP-dependent NAD(P)H-hydrate dehydratase activity"/>
    <property type="evidence" value="ECO:0007669"/>
    <property type="project" value="UniProtKB-UniRule"/>
</dbReference>
<dbReference type="GO" id="GO:0110051">
    <property type="term" value="P:metabolite repair"/>
    <property type="evidence" value="ECO:0007669"/>
    <property type="project" value="TreeGrafter"/>
</dbReference>
<keyword evidence="22" id="KW-1185">Reference proteome</keyword>
<dbReference type="InterPro" id="IPR004443">
    <property type="entry name" value="YjeF_N_dom"/>
</dbReference>
<comment type="catalytic activity">
    <reaction evidence="2 18">
        <text>(6R)-NADPHX = (6S)-NADPHX</text>
        <dbReference type="Rhea" id="RHEA:32227"/>
        <dbReference type="ChEBI" id="CHEBI:64076"/>
        <dbReference type="ChEBI" id="CHEBI:64077"/>
        <dbReference type="EC" id="5.1.99.6"/>
    </reaction>
</comment>
<evidence type="ECO:0000256" key="6">
    <source>
        <dbReference type="ARBA" id="ARBA00022741"/>
    </source>
</evidence>
<dbReference type="InterPro" id="IPR029056">
    <property type="entry name" value="Ribokinase-like"/>
</dbReference>
<evidence type="ECO:0000256" key="16">
    <source>
        <dbReference type="ARBA" id="ARBA00049209"/>
    </source>
</evidence>
<dbReference type="PANTHER" id="PTHR12592:SF0">
    <property type="entry name" value="ATP-DEPENDENT (S)-NAD(P)H-HYDRATE DEHYDRATASE"/>
    <property type="match status" value="1"/>
</dbReference>
<dbReference type="Gene3D" id="3.40.50.10260">
    <property type="entry name" value="YjeF N-terminal domain"/>
    <property type="match status" value="1"/>
</dbReference>
<keyword evidence="8 17" id="KW-0521">NADP</keyword>
<dbReference type="PROSITE" id="PS51383">
    <property type="entry name" value="YJEF_C_3"/>
    <property type="match status" value="1"/>
</dbReference>
<comment type="function">
    <text evidence="17">Catalyzes the dehydration of the S-form of NAD(P)HX at the expense of ADP, which is converted to AMP. Together with NAD(P)HX epimerase, which catalyzes the epimerization of the S- and R-forms, the enzyme allows the repair of both epimers of NAD(P)HX, a damaged form of NAD(P)H that is a result of enzymatic or heat-dependent hydration.</text>
</comment>
<dbReference type="GO" id="GO:0052856">
    <property type="term" value="F:NAD(P)HX epimerase activity"/>
    <property type="evidence" value="ECO:0007669"/>
    <property type="project" value="UniProtKB-EC"/>
</dbReference>
<accession>M2Q1D5</accession>
<evidence type="ECO:0000256" key="2">
    <source>
        <dbReference type="ARBA" id="ARBA00000909"/>
    </source>
</evidence>
<feature type="domain" description="YjeF C-terminal" evidence="19">
    <location>
        <begin position="222"/>
        <end position="487"/>
    </location>
</feature>
<dbReference type="HAMAP" id="MF_01965">
    <property type="entry name" value="NADHX_dehydratase"/>
    <property type="match status" value="1"/>
</dbReference>
<evidence type="ECO:0000256" key="18">
    <source>
        <dbReference type="PIRNR" id="PIRNR017184"/>
    </source>
</evidence>
<feature type="binding site" evidence="17">
    <location>
        <begin position="401"/>
        <end position="405"/>
    </location>
    <ligand>
        <name>AMP</name>
        <dbReference type="ChEBI" id="CHEBI:456215"/>
    </ligand>
</feature>
<comment type="similarity">
    <text evidence="4 18">In the C-terminal section; belongs to the NnrD/CARKD family.</text>
</comment>
<evidence type="ECO:0000259" key="19">
    <source>
        <dbReference type="PROSITE" id="PS51383"/>
    </source>
</evidence>
<protein>
    <recommendedName>
        <fullName evidence="17">ADP-dependent (S)-NAD(P)H-hydrate dehydratase</fullName>
        <ecNumber evidence="17">4.2.1.136</ecNumber>
    </recommendedName>
    <alternativeName>
        <fullName evidence="17">ADP-dependent NAD(P)HX dehydratase</fullName>
    </alternativeName>
</protein>
<dbReference type="Pfam" id="PF03853">
    <property type="entry name" value="YjeF_N"/>
    <property type="match status" value="1"/>
</dbReference>
<comment type="catalytic activity">
    <reaction evidence="16 17 18">
        <text>(6S)-NADPHX + ADP = AMP + phosphate + NADPH + H(+)</text>
        <dbReference type="Rhea" id="RHEA:32235"/>
        <dbReference type="ChEBI" id="CHEBI:15378"/>
        <dbReference type="ChEBI" id="CHEBI:43474"/>
        <dbReference type="ChEBI" id="CHEBI:57783"/>
        <dbReference type="ChEBI" id="CHEBI:64076"/>
        <dbReference type="ChEBI" id="CHEBI:456215"/>
        <dbReference type="ChEBI" id="CHEBI:456216"/>
        <dbReference type="EC" id="4.2.1.136"/>
    </reaction>
</comment>
<dbReference type="CDD" id="cd01171">
    <property type="entry name" value="YXKO-related"/>
    <property type="match status" value="1"/>
</dbReference>
<dbReference type="RefSeq" id="WP_004803630.1">
    <property type="nucleotide sequence ID" value="NZ_AUGJ01000007.1"/>
</dbReference>
<evidence type="ECO:0000256" key="12">
    <source>
        <dbReference type="ARBA" id="ARBA00023239"/>
    </source>
</evidence>
<keyword evidence="7 17" id="KW-0067">ATP-binding</keyword>
<name>M2Q1D5_9FIRM</name>
<keyword evidence="5 18" id="KW-0479">Metal-binding</keyword>
<dbReference type="PROSITE" id="PS51385">
    <property type="entry name" value="YJEF_N"/>
    <property type="match status" value="1"/>
</dbReference>
<dbReference type="GO" id="GO:0046872">
    <property type="term" value="F:metal ion binding"/>
    <property type="evidence" value="ECO:0007669"/>
    <property type="project" value="UniProtKB-UniRule"/>
</dbReference>
<dbReference type="SUPFAM" id="SSF53613">
    <property type="entry name" value="Ribokinase-like"/>
    <property type="match status" value="1"/>
</dbReference>
<dbReference type="GO" id="GO:0005524">
    <property type="term" value="F:ATP binding"/>
    <property type="evidence" value="ECO:0007669"/>
    <property type="project" value="UniProtKB-UniRule"/>
</dbReference>
<keyword evidence="13" id="KW-0511">Multifunctional enzyme</keyword>
<evidence type="ECO:0000313" key="21">
    <source>
        <dbReference type="EMBL" id="EMD16081.1"/>
    </source>
</evidence>
<evidence type="ECO:0000256" key="11">
    <source>
        <dbReference type="ARBA" id="ARBA00023235"/>
    </source>
</evidence>
<dbReference type="SUPFAM" id="SSF64153">
    <property type="entry name" value="YjeF N-terminal domain-like"/>
    <property type="match status" value="1"/>
</dbReference>
<comment type="cofactor">
    <cofactor evidence="18">
        <name>K(+)</name>
        <dbReference type="ChEBI" id="CHEBI:29103"/>
    </cofactor>
    <text evidence="18">Binds 1 potassium ion per subunit.</text>
</comment>
<dbReference type="EMBL" id="AGEJ01000024">
    <property type="protein sequence ID" value="EMD16081.1"/>
    <property type="molecule type" value="Genomic_DNA"/>
</dbReference>
<comment type="similarity">
    <text evidence="3 18">In the N-terminal section; belongs to the NnrE/AIBP family.</text>
</comment>